<dbReference type="InterPro" id="IPR044772">
    <property type="entry name" value="NO3_transporter"/>
</dbReference>
<dbReference type="GO" id="GO:0016020">
    <property type="term" value="C:membrane"/>
    <property type="evidence" value="ECO:0007669"/>
    <property type="project" value="UniProtKB-SubCell"/>
</dbReference>
<dbReference type="EMBL" id="AP022870">
    <property type="protein sequence ID" value="BCB81427.1"/>
    <property type="molecule type" value="Genomic_DNA"/>
</dbReference>
<evidence type="ECO:0000256" key="6">
    <source>
        <dbReference type="SAM" id="Phobius"/>
    </source>
</evidence>
<dbReference type="GO" id="GO:0015112">
    <property type="term" value="F:nitrate transmembrane transporter activity"/>
    <property type="evidence" value="ECO:0007669"/>
    <property type="project" value="InterPro"/>
</dbReference>
<feature type="transmembrane region" description="Helical" evidence="6">
    <location>
        <begin position="249"/>
        <end position="269"/>
    </location>
</feature>
<evidence type="ECO:0000256" key="1">
    <source>
        <dbReference type="ARBA" id="ARBA00004141"/>
    </source>
</evidence>
<sequence>MSTTLTPTVAAAAAAPAGKGRWLTHWEPENGEFWATTGRRVARRNLVFSIFAEHLGFSVWTIWSVVVVALPPALFPYSVDQRFWLVALPNLIGALMRIPYTFAVTRFGGRTWTAISALLLLIPLAGLTFAVTAQPPYWVVLACAATAGFGGGNFASSMTNISFFYPERQKGAALGLNAAGGNIGISTMQLFVPVVIAAGLVYGGLMWVPLVLAAAVGAYLFMNNLAVARTPFRAQFATVKRPHTWVMSFLYIGTFGSFLGYSAAFPLVLKLQFPNAPTAHWGAATITLAFTGPLIGSLARPFGGWLSDRIGGARVTAACFTLMALGSYGVVTAAGNGNMGLFLASFWLLFTAAGAGNGSTYRMIPAIFAAKSSDLAVAKRESAATLGIAGAIGALGGFYLPRAISDSYTATGGISTAFTWFGVMYGVCLVVTWWCYLRRRVLISQVPSLAHASV</sequence>
<keyword evidence="3 6" id="KW-0812">Transmembrane</keyword>
<reference evidence="7 8" key="2">
    <citation type="submission" date="2020-03" db="EMBL/GenBank/DDBJ databases">
        <authorList>
            <person name="Ichikawa N."/>
            <person name="Kimura A."/>
            <person name="Kitahashi Y."/>
            <person name="Uohara A."/>
        </authorList>
    </citation>
    <scope>NUCLEOTIDE SEQUENCE [LARGE SCALE GENOMIC DNA]</scope>
    <source>
        <strain evidence="7 8">NBRC 107702</strain>
    </source>
</reference>
<proteinExistence type="inferred from homology"/>
<feature type="transmembrane region" description="Helical" evidence="6">
    <location>
        <begin position="137"/>
        <end position="155"/>
    </location>
</feature>
<dbReference type="KEGG" id="pfla:Pflav_078370"/>
<dbReference type="InterPro" id="IPR036259">
    <property type="entry name" value="MFS_trans_sf"/>
</dbReference>
<dbReference type="RefSeq" id="WP_173041286.1">
    <property type="nucleotide sequence ID" value="NZ_AP022870.1"/>
</dbReference>
<dbReference type="InterPro" id="IPR011701">
    <property type="entry name" value="MFS"/>
</dbReference>
<evidence type="ECO:0000256" key="2">
    <source>
        <dbReference type="ARBA" id="ARBA00008432"/>
    </source>
</evidence>
<dbReference type="Proteomes" id="UP000502508">
    <property type="component" value="Chromosome"/>
</dbReference>
<feature type="transmembrane region" description="Helical" evidence="6">
    <location>
        <begin position="82"/>
        <end position="100"/>
    </location>
</feature>
<gene>
    <name evidence="7" type="ORF">Pflav_078370</name>
</gene>
<keyword evidence="4 6" id="KW-1133">Transmembrane helix</keyword>
<dbReference type="Pfam" id="PF07690">
    <property type="entry name" value="MFS_1"/>
    <property type="match status" value="1"/>
</dbReference>
<feature type="transmembrane region" description="Helical" evidence="6">
    <location>
        <begin position="46"/>
        <end position="70"/>
    </location>
</feature>
<feature type="transmembrane region" description="Helical" evidence="6">
    <location>
        <begin position="281"/>
        <end position="303"/>
    </location>
</feature>
<dbReference type="AlphaFoldDB" id="A0A6F8Y5U1"/>
<feature type="transmembrane region" description="Helical" evidence="6">
    <location>
        <begin position="341"/>
        <end position="361"/>
    </location>
</feature>
<reference evidence="7 8" key="1">
    <citation type="submission" date="2020-03" db="EMBL/GenBank/DDBJ databases">
        <title>Whole genome shotgun sequence of Phytohabitans flavus NBRC 107702.</title>
        <authorList>
            <person name="Komaki H."/>
            <person name="Tamura T."/>
        </authorList>
    </citation>
    <scope>NUCLEOTIDE SEQUENCE [LARGE SCALE GENOMIC DNA]</scope>
    <source>
        <strain evidence="7 8">NBRC 107702</strain>
    </source>
</reference>
<comment type="similarity">
    <text evidence="2">Belongs to the major facilitator superfamily. Nitrate/nitrite porter (TC 2.A.1.8) family.</text>
</comment>
<name>A0A6F8Y5U1_9ACTN</name>
<evidence type="ECO:0000256" key="5">
    <source>
        <dbReference type="ARBA" id="ARBA00023136"/>
    </source>
</evidence>
<feature type="transmembrane region" description="Helical" evidence="6">
    <location>
        <begin position="315"/>
        <end position="335"/>
    </location>
</feature>
<evidence type="ECO:0000256" key="4">
    <source>
        <dbReference type="ARBA" id="ARBA00022989"/>
    </source>
</evidence>
<feature type="transmembrane region" description="Helical" evidence="6">
    <location>
        <begin position="112"/>
        <end position="131"/>
    </location>
</feature>
<evidence type="ECO:0000256" key="3">
    <source>
        <dbReference type="ARBA" id="ARBA00022692"/>
    </source>
</evidence>
<feature type="transmembrane region" description="Helical" evidence="6">
    <location>
        <begin position="382"/>
        <end position="400"/>
    </location>
</feature>
<evidence type="ECO:0000313" key="7">
    <source>
        <dbReference type="EMBL" id="BCB81427.1"/>
    </source>
</evidence>
<dbReference type="Gene3D" id="1.20.1250.20">
    <property type="entry name" value="MFS general substrate transporter like domains"/>
    <property type="match status" value="1"/>
</dbReference>
<feature type="transmembrane region" description="Helical" evidence="6">
    <location>
        <begin position="176"/>
        <end position="201"/>
    </location>
</feature>
<dbReference type="PANTHER" id="PTHR23515">
    <property type="entry name" value="HIGH-AFFINITY NITRATE TRANSPORTER 2.3"/>
    <property type="match status" value="1"/>
</dbReference>
<keyword evidence="5 6" id="KW-0472">Membrane</keyword>
<protein>
    <submittedName>
        <fullName evidence="7">MFS transporter</fullName>
    </submittedName>
</protein>
<evidence type="ECO:0000313" key="8">
    <source>
        <dbReference type="Proteomes" id="UP000502508"/>
    </source>
</evidence>
<comment type="subcellular location">
    <subcellularLocation>
        <location evidence="1">Membrane</location>
        <topology evidence="1">Multi-pass membrane protein</topology>
    </subcellularLocation>
</comment>
<organism evidence="7 8">
    <name type="scientific">Phytohabitans flavus</name>
    <dbReference type="NCBI Taxonomy" id="1076124"/>
    <lineage>
        <taxon>Bacteria</taxon>
        <taxon>Bacillati</taxon>
        <taxon>Actinomycetota</taxon>
        <taxon>Actinomycetes</taxon>
        <taxon>Micromonosporales</taxon>
        <taxon>Micromonosporaceae</taxon>
    </lineage>
</organism>
<feature type="transmembrane region" description="Helical" evidence="6">
    <location>
        <begin position="207"/>
        <end position="228"/>
    </location>
</feature>
<feature type="transmembrane region" description="Helical" evidence="6">
    <location>
        <begin position="412"/>
        <end position="436"/>
    </location>
</feature>
<dbReference type="CDD" id="cd17341">
    <property type="entry name" value="MFS_NRT2_like"/>
    <property type="match status" value="1"/>
</dbReference>
<keyword evidence="8" id="KW-1185">Reference proteome</keyword>
<accession>A0A6F8Y5U1</accession>
<dbReference type="SUPFAM" id="SSF103473">
    <property type="entry name" value="MFS general substrate transporter"/>
    <property type="match status" value="1"/>
</dbReference>